<dbReference type="EMBL" id="BARV01015593">
    <property type="protein sequence ID" value="GAI31812.1"/>
    <property type="molecule type" value="Genomic_DNA"/>
</dbReference>
<dbReference type="AlphaFoldDB" id="X1MJI3"/>
<name>X1MJI3_9ZZZZ</name>
<organism evidence="2">
    <name type="scientific">marine sediment metagenome</name>
    <dbReference type="NCBI Taxonomy" id="412755"/>
    <lineage>
        <taxon>unclassified sequences</taxon>
        <taxon>metagenomes</taxon>
        <taxon>ecological metagenomes</taxon>
    </lineage>
</organism>
<evidence type="ECO:0000259" key="1">
    <source>
        <dbReference type="Pfam" id="PF00149"/>
    </source>
</evidence>
<dbReference type="InterPro" id="IPR029052">
    <property type="entry name" value="Metallo-depent_PP-like"/>
</dbReference>
<dbReference type="InterPro" id="IPR004843">
    <property type="entry name" value="Calcineurin-like_PHP"/>
</dbReference>
<accession>X1MJI3</accession>
<feature type="domain" description="Calcineurin-like phosphoesterase" evidence="1">
    <location>
        <begin position="5"/>
        <end position="185"/>
    </location>
</feature>
<gene>
    <name evidence="2" type="ORF">S06H3_26928</name>
</gene>
<comment type="caution">
    <text evidence="2">The sequence shown here is derived from an EMBL/GenBank/DDBJ whole genome shotgun (WGS) entry which is preliminary data.</text>
</comment>
<dbReference type="Gene3D" id="3.60.21.10">
    <property type="match status" value="1"/>
</dbReference>
<sequence length="208" mass="24112">MKILKLMALSDLHLGEPEGVLFNSEDSFNLIDITINKIIELSRGDKGFNSGIEQLILIGDIIELSEATDEEAYTNTKFFLTSLLKKVEIDKIIYVPGNHDHHLWVELLKKERGKDNYRDCIPKTQVNSSISNKKFFTKRCLPSTYPSERVDVYYPNYRFETDNAYYFFDHGHLFSKVLDVSNMFKFTDAENVKSLEDLEEQIYTSTLS</sequence>
<dbReference type="Pfam" id="PF00149">
    <property type="entry name" value="Metallophos"/>
    <property type="match status" value="1"/>
</dbReference>
<dbReference type="GO" id="GO:0016787">
    <property type="term" value="F:hydrolase activity"/>
    <property type="evidence" value="ECO:0007669"/>
    <property type="project" value="InterPro"/>
</dbReference>
<evidence type="ECO:0000313" key="2">
    <source>
        <dbReference type="EMBL" id="GAI31812.1"/>
    </source>
</evidence>
<reference evidence="2" key="1">
    <citation type="journal article" date="2014" name="Front. Microbiol.">
        <title>High frequency of phylogenetically diverse reductive dehalogenase-homologous genes in deep subseafloor sedimentary metagenomes.</title>
        <authorList>
            <person name="Kawai M."/>
            <person name="Futagami T."/>
            <person name="Toyoda A."/>
            <person name="Takaki Y."/>
            <person name="Nishi S."/>
            <person name="Hori S."/>
            <person name="Arai W."/>
            <person name="Tsubouchi T."/>
            <person name="Morono Y."/>
            <person name="Uchiyama I."/>
            <person name="Ito T."/>
            <person name="Fujiyama A."/>
            <person name="Inagaki F."/>
            <person name="Takami H."/>
        </authorList>
    </citation>
    <scope>NUCLEOTIDE SEQUENCE</scope>
    <source>
        <strain evidence="2">Expedition CK06-06</strain>
    </source>
</reference>
<proteinExistence type="predicted"/>
<dbReference type="SUPFAM" id="SSF56300">
    <property type="entry name" value="Metallo-dependent phosphatases"/>
    <property type="match status" value="1"/>
</dbReference>
<protein>
    <recommendedName>
        <fullName evidence="1">Calcineurin-like phosphoesterase domain-containing protein</fullName>
    </recommendedName>
</protein>
<feature type="non-terminal residue" evidence="2">
    <location>
        <position position="208"/>
    </location>
</feature>